<dbReference type="SUPFAM" id="SSF55073">
    <property type="entry name" value="Nucleotide cyclase"/>
    <property type="match status" value="1"/>
</dbReference>
<name>A0A2K9LGU3_9GAMM</name>
<sequence>MDNNKRYTEVTEQLANLRSGAWLDMGFSKELEARYQEAQMDWYRETIRISSLLAVLLLSTSYVVEWSTGLHLSVFTLVVRGVAIAAFLGTYLYARKSKRMTWKYWVVTVNTLLVSASLLLMAQEISQPIKMMYYCNVFFVEVVVFTFVRLPLNFTNTLGLVLLLMVGGTVYLDTMSLDVSAHVLFFMVSGTLIAVMVSIKTEKMSRGSFLKSELIQHEKNQLRELNDHINEEASLDRVTRLMNRVSFEDKLLSSWSFSTQNRQWLVLVAVHVEHFAYFNEQRGAECGDDLLREMARKIRTVLLDKEDCACRTSGGRFVIMFTGTEPMVNSQLESLREKLSHINVLDRYPAMGEVVRLSWGRVTLEPDTDRDPRGLIDRMFMHLVPLESTALCCREQKQSGGGNL</sequence>
<feature type="transmembrane region" description="Helical" evidence="1">
    <location>
        <begin position="131"/>
        <end position="150"/>
    </location>
</feature>
<dbReference type="InterPro" id="IPR043128">
    <property type="entry name" value="Rev_trsase/Diguanyl_cyclase"/>
</dbReference>
<gene>
    <name evidence="3" type="ORF">Kalk_02960</name>
</gene>
<keyword evidence="1" id="KW-0812">Transmembrane</keyword>
<reference evidence="4" key="1">
    <citation type="submission" date="2017-08" db="EMBL/GenBank/DDBJ databases">
        <title>Direct submision.</title>
        <authorList>
            <person name="Kim S.-J."/>
            <person name="Rhee S.-K."/>
        </authorList>
    </citation>
    <scope>NUCLEOTIDE SEQUENCE [LARGE SCALE GENOMIC DNA]</scope>
    <source>
        <strain evidence="4">GI5</strain>
    </source>
</reference>
<evidence type="ECO:0000256" key="1">
    <source>
        <dbReference type="SAM" id="Phobius"/>
    </source>
</evidence>
<feature type="transmembrane region" description="Helical" evidence="1">
    <location>
        <begin position="157"/>
        <end position="173"/>
    </location>
</feature>
<feature type="domain" description="GGDEF" evidence="2">
    <location>
        <begin position="263"/>
        <end position="404"/>
    </location>
</feature>
<keyword evidence="1" id="KW-1133">Transmembrane helix</keyword>
<proteinExistence type="predicted"/>
<evidence type="ECO:0000313" key="4">
    <source>
        <dbReference type="Proteomes" id="UP000235116"/>
    </source>
</evidence>
<dbReference type="NCBIfam" id="TIGR00254">
    <property type="entry name" value="GGDEF"/>
    <property type="match status" value="1"/>
</dbReference>
<keyword evidence="4" id="KW-1185">Reference proteome</keyword>
<dbReference type="Proteomes" id="UP000235116">
    <property type="component" value="Chromosome"/>
</dbReference>
<dbReference type="OrthoDB" id="5914567at2"/>
<accession>A0A2K9LGU3</accession>
<dbReference type="EMBL" id="CP022684">
    <property type="protein sequence ID" value="AUM11447.1"/>
    <property type="molecule type" value="Genomic_DNA"/>
</dbReference>
<dbReference type="PANTHER" id="PTHR44757:SF2">
    <property type="entry name" value="BIOFILM ARCHITECTURE MAINTENANCE PROTEIN MBAA"/>
    <property type="match status" value="1"/>
</dbReference>
<evidence type="ECO:0000259" key="2">
    <source>
        <dbReference type="PROSITE" id="PS50887"/>
    </source>
</evidence>
<dbReference type="InterPro" id="IPR052155">
    <property type="entry name" value="Biofilm_reg_signaling"/>
</dbReference>
<feature type="transmembrane region" description="Helical" evidence="1">
    <location>
        <begin position="70"/>
        <end position="92"/>
    </location>
</feature>
<dbReference type="KEGG" id="kak:Kalk_02960"/>
<keyword evidence="1" id="KW-0472">Membrane</keyword>
<dbReference type="Pfam" id="PF00990">
    <property type="entry name" value="GGDEF"/>
    <property type="match status" value="1"/>
</dbReference>
<dbReference type="Gene3D" id="3.30.70.270">
    <property type="match status" value="1"/>
</dbReference>
<dbReference type="PROSITE" id="PS50887">
    <property type="entry name" value="GGDEF"/>
    <property type="match status" value="1"/>
</dbReference>
<feature type="transmembrane region" description="Helical" evidence="1">
    <location>
        <begin position="104"/>
        <end position="125"/>
    </location>
</feature>
<dbReference type="PANTHER" id="PTHR44757">
    <property type="entry name" value="DIGUANYLATE CYCLASE DGCP"/>
    <property type="match status" value="1"/>
</dbReference>
<evidence type="ECO:0000313" key="3">
    <source>
        <dbReference type="EMBL" id="AUM11447.1"/>
    </source>
</evidence>
<protein>
    <recommendedName>
        <fullName evidence="2">GGDEF domain-containing protein</fullName>
    </recommendedName>
</protein>
<dbReference type="AlphaFoldDB" id="A0A2K9LGU3"/>
<feature type="transmembrane region" description="Helical" evidence="1">
    <location>
        <begin position="46"/>
        <end position="64"/>
    </location>
</feature>
<dbReference type="RefSeq" id="WP_101892787.1">
    <property type="nucleotide sequence ID" value="NZ_CP022684.1"/>
</dbReference>
<dbReference type="InterPro" id="IPR029787">
    <property type="entry name" value="Nucleotide_cyclase"/>
</dbReference>
<dbReference type="InterPro" id="IPR000160">
    <property type="entry name" value="GGDEF_dom"/>
</dbReference>
<dbReference type="SMART" id="SM00267">
    <property type="entry name" value="GGDEF"/>
    <property type="match status" value="1"/>
</dbReference>
<organism evidence="3 4">
    <name type="scientific">Ketobacter alkanivorans</name>
    <dbReference type="NCBI Taxonomy" id="1917421"/>
    <lineage>
        <taxon>Bacteria</taxon>
        <taxon>Pseudomonadati</taxon>
        <taxon>Pseudomonadota</taxon>
        <taxon>Gammaproteobacteria</taxon>
        <taxon>Pseudomonadales</taxon>
        <taxon>Ketobacteraceae</taxon>
        <taxon>Ketobacter</taxon>
    </lineage>
</organism>
<feature type="transmembrane region" description="Helical" evidence="1">
    <location>
        <begin position="179"/>
        <end position="199"/>
    </location>
</feature>